<dbReference type="GO" id="GO:0001682">
    <property type="term" value="P:tRNA 5'-leader removal"/>
    <property type="evidence" value="ECO:0007669"/>
    <property type="project" value="InterPro"/>
</dbReference>
<dbReference type="PANTHER" id="PTHR22731">
    <property type="entry name" value="RIBONUCLEASES P/MRP PROTEIN SUBUNIT POP1"/>
    <property type="match status" value="1"/>
</dbReference>
<dbReference type="GeneID" id="25906086"/>
<proteinExistence type="predicted"/>
<dbReference type="PANTHER" id="PTHR22731:SF3">
    <property type="entry name" value="RIBONUCLEASES P_MRP PROTEIN SUBUNIT POP1"/>
    <property type="match status" value="1"/>
</dbReference>
<feature type="domain" description="Pop1 N-terminal" evidence="2">
    <location>
        <begin position="20"/>
        <end position="200"/>
    </location>
</feature>
<evidence type="ECO:0000256" key="1">
    <source>
        <dbReference type="SAM" id="MobiDB-lite"/>
    </source>
</evidence>
<dbReference type="EMBL" id="KQ241957">
    <property type="protein sequence ID" value="KNC82130.1"/>
    <property type="molecule type" value="Genomic_DNA"/>
</dbReference>
<dbReference type="GO" id="GO:0000172">
    <property type="term" value="C:ribonuclease MRP complex"/>
    <property type="evidence" value="ECO:0007669"/>
    <property type="project" value="InterPro"/>
</dbReference>
<protein>
    <submittedName>
        <fullName evidence="4">Uncharacterized protein</fullName>
    </submittedName>
</protein>
<dbReference type="RefSeq" id="XP_014156032.1">
    <property type="nucleotide sequence ID" value="XM_014300557.1"/>
</dbReference>
<reference evidence="4 5" key="1">
    <citation type="submission" date="2011-02" db="EMBL/GenBank/DDBJ databases">
        <title>The Genome Sequence of Sphaeroforma arctica JP610.</title>
        <authorList>
            <consortium name="The Broad Institute Genome Sequencing Platform"/>
            <person name="Russ C."/>
            <person name="Cuomo C."/>
            <person name="Young S.K."/>
            <person name="Zeng Q."/>
            <person name="Gargeya S."/>
            <person name="Alvarado L."/>
            <person name="Berlin A."/>
            <person name="Chapman S.B."/>
            <person name="Chen Z."/>
            <person name="Freedman E."/>
            <person name="Gellesch M."/>
            <person name="Goldberg J."/>
            <person name="Griggs A."/>
            <person name="Gujja S."/>
            <person name="Heilman E."/>
            <person name="Heiman D."/>
            <person name="Howarth C."/>
            <person name="Mehta T."/>
            <person name="Neiman D."/>
            <person name="Pearson M."/>
            <person name="Roberts A."/>
            <person name="Saif S."/>
            <person name="Shea T."/>
            <person name="Shenoy N."/>
            <person name="Sisk P."/>
            <person name="Stolte C."/>
            <person name="Sykes S."/>
            <person name="White J."/>
            <person name="Yandava C."/>
            <person name="Burger G."/>
            <person name="Gray M.W."/>
            <person name="Holland P.W.H."/>
            <person name="King N."/>
            <person name="Lang F.B.F."/>
            <person name="Roger A.J."/>
            <person name="Ruiz-Trillo I."/>
            <person name="Haas B."/>
            <person name="Nusbaum C."/>
            <person name="Birren B."/>
        </authorList>
    </citation>
    <scope>NUCLEOTIDE SEQUENCE [LARGE SCALE GENOMIC DNA]</scope>
    <source>
        <strain evidence="4 5">JP610</strain>
    </source>
</reference>
<dbReference type="Proteomes" id="UP000054560">
    <property type="component" value="Unassembled WGS sequence"/>
</dbReference>
<dbReference type="OrthoDB" id="442863at2759"/>
<dbReference type="STRING" id="667725.A0A0L0FZ89"/>
<feature type="domain" description="POP1 C-terminal" evidence="3">
    <location>
        <begin position="684"/>
        <end position="719"/>
    </location>
</feature>
<accession>A0A0L0FZ89</accession>
<evidence type="ECO:0000313" key="4">
    <source>
        <dbReference type="EMBL" id="KNC82130.1"/>
    </source>
</evidence>
<name>A0A0L0FZ89_9EUKA</name>
<dbReference type="Pfam" id="PF22770">
    <property type="entry name" value="POP1_C"/>
    <property type="match status" value="1"/>
</dbReference>
<evidence type="ECO:0000313" key="5">
    <source>
        <dbReference type="Proteomes" id="UP000054560"/>
    </source>
</evidence>
<evidence type="ECO:0000259" key="2">
    <source>
        <dbReference type="Pfam" id="PF06978"/>
    </source>
</evidence>
<dbReference type="InterPro" id="IPR039182">
    <property type="entry name" value="Pop1"/>
</dbReference>
<feature type="region of interest" description="Disordered" evidence="1">
    <location>
        <begin position="34"/>
        <end position="64"/>
    </location>
</feature>
<dbReference type="GO" id="GO:0005655">
    <property type="term" value="C:nucleolar ribonuclease P complex"/>
    <property type="evidence" value="ECO:0007669"/>
    <property type="project" value="InterPro"/>
</dbReference>
<dbReference type="InterPro" id="IPR055079">
    <property type="entry name" value="POP1_C"/>
</dbReference>
<dbReference type="AlphaFoldDB" id="A0A0L0FZ89"/>
<dbReference type="eggNOG" id="KOG3322">
    <property type="taxonomic scope" value="Eukaryota"/>
</dbReference>
<organism evidence="4 5">
    <name type="scientific">Sphaeroforma arctica JP610</name>
    <dbReference type="NCBI Taxonomy" id="667725"/>
    <lineage>
        <taxon>Eukaryota</taxon>
        <taxon>Ichthyosporea</taxon>
        <taxon>Ichthyophonida</taxon>
        <taxon>Sphaeroforma</taxon>
    </lineage>
</organism>
<gene>
    <name evidence="4" type="ORF">SARC_05582</name>
</gene>
<evidence type="ECO:0000259" key="3">
    <source>
        <dbReference type="Pfam" id="PF22770"/>
    </source>
</evidence>
<sequence length="762" mass="83016">MSSSELVNPLIVRALTVQEFTAARSAEIHSLVNASKAQEPRNTKHIRRRAVSHNPRQRQVSKQQLQKQCHANIHTGMSVSRGVDGMGTSPPLQEYRGDVIDTHNNVYVTAETGNQPPQPCRRARRRPCRLLSTPGTDQATNERVRRLETHLWHAKRMHMSTKWGCYIADTNAHRGERAAQKDVLAHCAVHDASYLRCLEVGGCVCELGRLFVSTPKASDRGAGEDGRGRLYTTTSVTAAAYSNTLAEGHTTLYDETGRRWDVSFAWKATVSGVLPGAGGVTPACSHRRNGVWLWIHPRDYDELYSVIKEAVNSNPLLAAALVVTDWSAEVGRISLYGPNAAQILASVLHADSLTGSHTTEDTRSTQALMKTLQSKTDQSITPLNVVDPRFYRHAAEAPDTSCANTLERETKFGTDTVSALVESSGVSLFDDACRRKASECKVSDKSFNAARSRFAIDRYRTLREHIAIAKKGGLQTDIYAETLPVLVVKRGGVLRSPACRTRGAKRNKGYGAGFDLIYPSGYGMPFWMALIYSGAHAFGQDLLRRLCLERDLCVLTPFNLTHDTILTHCERAMTTSEHLKAGDCSMTDRSDGATPRWRIVATVSKLQLANACVQQGCLPALKLASGLKTVEGCVESGDVVVVAVDMMHKGSPKADYLVYAPSAADYAAYTQNRKSCTFAANKALSTAPRQVMGVVAMGGYSYLRACGSGIAYISLERLETWGVEGGAYTFPAFVLVGEGGGRSPLRPAYVSVIMTAHGSTLT</sequence>
<dbReference type="Pfam" id="PF06978">
    <property type="entry name" value="POP1_N"/>
    <property type="match status" value="1"/>
</dbReference>
<keyword evidence="5" id="KW-1185">Reference proteome</keyword>
<dbReference type="InterPro" id="IPR009723">
    <property type="entry name" value="Pop1_N"/>
</dbReference>